<reference evidence="1" key="1">
    <citation type="submission" date="2023-03" db="EMBL/GenBank/DDBJ databases">
        <authorList>
            <person name="Shen W."/>
            <person name="Cai J."/>
        </authorList>
    </citation>
    <scope>NUCLEOTIDE SEQUENCE</scope>
    <source>
        <strain evidence="1">P66-3</strain>
    </source>
</reference>
<keyword evidence="2" id="KW-1185">Reference proteome</keyword>
<sequence>MDKINAITIEEKIIDYVFRVFSENVLENPKKLRKSLQSLTSCNIIIKVLFAEVRMTLGVQKKNPPALKREVATRPDALPRTSVTEIFVELCLLLK</sequence>
<proteinExistence type="predicted"/>
<dbReference type="Proteomes" id="UP001181046">
    <property type="component" value="Unassembled WGS sequence"/>
</dbReference>
<organism evidence="1 2">
    <name type="scientific">Enterococcus xiangfangensis</name>
    <dbReference type="NCBI Taxonomy" id="1296537"/>
    <lineage>
        <taxon>Bacteria</taxon>
        <taxon>Bacillati</taxon>
        <taxon>Bacillota</taxon>
        <taxon>Bacilli</taxon>
        <taxon>Lactobacillales</taxon>
        <taxon>Enterococcaceae</taxon>
        <taxon>Enterococcus</taxon>
    </lineage>
</organism>
<evidence type="ECO:0000313" key="2">
    <source>
        <dbReference type="Proteomes" id="UP001181046"/>
    </source>
</evidence>
<dbReference type="RefSeq" id="WP_137618744.1">
    <property type="nucleotide sequence ID" value="NZ_BJDX01000005.1"/>
</dbReference>
<evidence type="ECO:0008006" key="3">
    <source>
        <dbReference type="Google" id="ProtNLM"/>
    </source>
</evidence>
<name>A0ABU3FC67_9ENTE</name>
<dbReference type="EMBL" id="JARQAJ010000005">
    <property type="protein sequence ID" value="MDT2759996.1"/>
    <property type="molecule type" value="Genomic_DNA"/>
</dbReference>
<accession>A0ABU3FC67</accession>
<comment type="caution">
    <text evidence="1">The sequence shown here is derived from an EMBL/GenBank/DDBJ whole genome shotgun (WGS) entry which is preliminary data.</text>
</comment>
<protein>
    <recommendedName>
        <fullName evidence="3">Transposase</fullName>
    </recommendedName>
</protein>
<evidence type="ECO:0000313" key="1">
    <source>
        <dbReference type="EMBL" id="MDT2759996.1"/>
    </source>
</evidence>
<gene>
    <name evidence="1" type="ORF">P7H27_09475</name>
</gene>